<evidence type="ECO:0000259" key="4">
    <source>
        <dbReference type="Pfam" id="PF08263"/>
    </source>
</evidence>
<evidence type="ECO:0000256" key="2">
    <source>
        <dbReference type="ARBA" id="ARBA00022737"/>
    </source>
</evidence>
<dbReference type="GO" id="GO:0016020">
    <property type="term" value="C:membrane"/>
    <property type="evidence" value="ECO:0007669"/>
    <property type="project" value="TreeGrafter"/>
</dbReference>
<evidence type="ECO:0000256" key="1">
    <source>
        <dbReference type="ARBA" id="ARBA00022614"/>
    </source>
</evidence>
<dbReference type="PANTHER" id="PTHR48055:SF55">
    <property type="entry name" value="PROTEIN KINASE DOMAIN-CONTAINING PROTEIN"/>
    <property type="match status" value="1"/>
</dbReference>
<feature type="signal peptide" evidence="3">
    <location>
        <begin position="1"/>
        <end position="28"/>
    </location>
</feature>
<dbReference type="Gene3D" id="1.10.510.10">
    <property type="entry name" value="Transferase(Phosphotransferase) domain 1"/>
    <property type="match status" value="1"/>
</dbReference>
<dbReference type="EMBL" id="GISG01148054">
    <property type="protein sequence ID" value="MBA4646794.1"/>
    <property type="molecule type" value="Transcribed_RNA"/>
</dbReference>
<feature type="domain" description="Leucine-rich repeat-containing N-terminal plant-type" evidence="4">
    <location>
        <begin position="32"/>
        <end position="70"/>
    </location>
</feature>
<reference evidence="5" key="1">
    <citation type="journal article" date="2013" name="J. Plant Res.">
        <title>Effect of fungi and light on seed germination of three Opuntia species from semiarid lands of central Mexico.</title>
        <authorList>
            <person name="Delgado-Sanchez P."/>
            <person name="Jimenez-Bremont J.F."/>
            <person name="Guerrero-Gonzalez Mde L."/>
            <person name="Flores J."/>
        </authorList>
    </citation>
    <scope>NUCLEOTIDE SEQUENCE</scope>
    <source>
        <tissue evidence="5">Cladode</tissue>
    </source>
</reference>
<dbReference type="PANTHER" id="PTHR48055">
    <property type="entry name" value="LEUCINE-RICH REPEAT RECEPTOR PROTEIN KINASE EMS1"/>
    <property type="match status" value="1"/>
</dbReference>
<sequence>MSHATSFRFLWVCITTLLIYYCPQFSVAGNNETDLLALQEIKARITNDPFGITSSWNDSFHFCEWSGVICGRRHERVVTLDLRSLKLEEYGLGNELSTYGDVYSFGVLLLEIFTGKRPIDNMFRDGLTLHGFVKAALPQSMTEILDHSLHKDPGGDDSGNTKLLLDTLTSILEVALACSAEIPQDRLSMTSIAMKLSSMKSKLLGTHYKRRYP</sequence>
<keyword evidence="1" id="KW-0433">Leucine-rich repeat</keyword>
<keyword evidence="2" id="KW-0677">Repeat</keyword>
<feature type="chain" id="PRO_5028020533" description="Leucine-rich repeat-containing N-terminal plant-type domain-containing protein" evidence="3">
    <location>
        <begin position="29"/>
        <end position="213"/>
    </location>
</feature>
<dbReference type="InterPro" id="IPR013210">
    <property type="entry name" value="LRR_N_plant-typ"/>
</dbReference>
<keyword evidence="3" id="KW-0732">Signal</keyword>
<name>A0A7C8ZMI1_OPUST</name>
<protein>
    <recommendedName>
        <fullName evidence="4">Leucine-rich repeat-containing N-terminal plant-type domain-containing protein</fullName>
    </recommendedName>
</protein>
<accession>A0A7C8ZMI1</accession>
<proteinExistence type="predicted"/>
<dbReference type="AlphaFoldDB" id="A0A7C8ZMI1"/>
<evidence type="ECO:0000313" key="5">
    <source>
        <dbReference type="EMBL" id="MBA4646794.1"/>
    </source>
</evidence>
<dbReference type="SUPFAM" id="SSF56112">
    <property type="entry name" value="Protein kinase-like (PK-like)"/>
    <property type="match status" value="1"/>
</dbReference>
<evidence type="ECO:0000256" key="3">
    <source>
        <dbReference type="SAM" id="SignalP"/>
    </source>
</evidence>
<dbReference type="Pfam" id="PF08263">
    <property type="entry name" value="LRRNT_2"/>
    <property type="match status" value="1"/>
</dbReference>
<reference evidence="5" key="2">
    <citation type="submission" date="2020-07" db="EMBL/GenBank/DDBJ databases">
        <authorList>
            <person name="Vera ALvarez R."/>
            <person name="Arias-Moreno D.M."/>
            <person name="Jimenez-Jacinto V."/>
            <person name="Jimenez-Bremont J.F."/>
            <person name="Swaminathan K."/>
            <person name="Moose S.P."/>
            <person name="Guerrero-Gonzalez M.L."/>
            <person name="Marino-Ramirez L."/>
            <person name="Landsman D."/>
            <person name="Rodriguez-Kessler M."/>
            <person name="Delgado-Sanchez P."/>
        </authorList>
    </citation>
    <scope>NUCLEOTIDE SEQUENCE</scope>
    <source>
        <tissue evidence="5">Cladode</tissue>
    </source>
</reference>
<dbReference type="InterPro" id="IPR051564">
    <property type="entry name" value="LRR_receptor-like_kinase"/>
</dbReference>
<dbReference type="InterPro" id="IPR011009">
    <property type="entry name" value="Kinase-like_dom_sf"/>
</dbReference>
<organism evidence="5">
    <name type="scientific">Opuntia streptacantha</name>
    <name type="common">Prickly pear cactus</name>
    <name type="synonym">Opuntia cardona</name>
    <dbReference type="NCBI Taxonomy" id="393608"/>
    <lineage>
        <taxon>Eukaryota</taxon>
        <taxon>Viridiplantae</taxon>
        <taxon>Streptophyta</taxon>
        <taxon>Embryophyta</taxon>
        <taxon>Tracheophyta</taxon>
        <taxon>Spermatophyta</taxon>
        <taxon>Magnoliopsida</taxon>
        <taxon>eudicotyledons</taxon>
        <taxon>Gunneridae</taxon>
        <taxon>Pentapetalae</taxon>
        <taxon>Caryophyllales</taxon>
        <taxon>Cactineae</taxon>
        <taxon>Cactaceae</taxon>
        <taxon>Opuntioideae</taxon>
        <taxon>Opuntia</taxon>
    </lineage>
</organism>